<feature type="domain" description="Baseplate J-like central" evidence="3">
    <location>
        <begin position="208"/>
        <end position="285"/>
    </location>
</feature>
<evidence type="ECO:0000256" key="1">
    <source>
        <dbReference type="ARBA" id="ARBA00038087"/>
    </source>
</evidence>
<accession>A0A0M9BL90</accession>
<evidence type="ECO:0000259" key="3">
    <source>
        <dbReference type="Pfam" id="PF26078"/>
    </source>
</evidence>
<dbReference type="AlphaFoldDB" id="A0A0M9BL90"/>
<evidence type="ECO:0000313" key="6">
    <source>
        <dbReference type="Proteomes" id="UP000037688"/>
    </source>
</evidence>
<keyword evidence="6" id="KW-1185">Reference proteome</keyword>
<comment type="similarity">
    <text evidence="1">Belongs to the Mu gp47/PBSX XkdT family.</text>
</comment>
<dbReference type="Pfam" id="PF04865">
    <property type="entry name" value="Baseplate_J"/>
    <property type="match status" value="1"/>
</dbReference>
<evidence type="ECO:0000259" key="2">
    <source>
        <dbReference type="Pfam" id="PF04865"/>
    </source>
</evidence>
<dbReference type="Proteomes" id="UP000037688">
    <property type="component" value="Unassembled WGS sequence"/>
</dbReference>
<feature type="domain" description="Baseplate protein J-like barrel" evidence="2">
    <location>
        <begin position="99"/>
        <end position="186"/>
    </location>
</feature>
<proteinExistence type="inferred from homology"/>
<comment type="caution">
    <text evidence="5">The sequence shown here is derived from an EMBL/GenBank/DDBJ whole genome shotgun (WGS) entry which is preliminary data.</text>
</comment>
<dbReference type="Pfam" id="PF26078">
    <property type="entry name" value="Baseplate_J_M"/>
    <property type="match status" value="1"/>
</dbReference>
<dbReference type="PATRIC" id="fig|1705561.3.peg.5313"/>
<name>A0A0M9BL90_9BACL</name>
<dbReference type="PANTHER" id="PTHR37829:SF3">
    <property type="entry name" value="PROTEIN JAYE-RELATED"/>
    <property type="match status" value="1"/>
</dbReference>
<dbReference type="InterPro" id="IPR058531">
    <property type="entry name" value="Baseplate_J_M"/>
</dbReference>
<organism evidence="5 6">
    <name type="scientific">Paenibacillus xylanivorans</name>
    <dbReference type="NCBI Taxonomy" id="1705561"/>
    <lineage>
        <taxon>Bacteria</taxon>
        <taxon>Bacillati</taxon>
        <taxon>Bacillota</taxon>
        <taxon>Bacilli</taxon>
        <taxon>Bacillales</taxon>
        <taxon>Paenibacillaceae</taxon>
        <taxon>Paenibacillus</taxon>
    </lineage>
</organism>
<reference evidence="5 6" key="1">
    <citation type="submission" date="2015-08" db="EMBL/GenBank/DDBJ databases">
        <title>Draft genome sequence of cellulolytic and xylanolytic Paenibacillus sp. A59, isolated from a decaying forest soil from Patagonia, Argentina.</title>
        <authorList>
            <person name="Ghio S."/>
            <person name="Caceres A.M."/>
            <person name="Talia P."/>
            <person name="Grasso D."/>
            <person name="Campos E."/>
        </authorList>
    </citation>
    <scope>NUCLEOTIDE SEQUENCE [LARGE SCALE GENOMIC DNA]</scope>
    <source>
        <strain evidence="5 6">A59</strain>
    </source>
</reference>
<dbReference type="Pfam" id="PF26079">
    <property type="entry name" value="Baseplate_J_C"/>
    <property type="match status" value="1"/>
</dbReference>
<dbReference type="RefSeq" id="WP_053783420.1">
    <property type="nucleotide sequence ID" value="NZ_LITU01000078.1"/>
</dbReference>
<dbReference type="EMBL" id="LITU01000078">
    <property type="protein sequence ID" value="KOY13736.1"/>
    <property type="molecule type" value="Genomic_DNA"/>
</dbReference>
<dbReference type="InterPro" id="IPR006949">
    <property type="entry name" value="Barrel_Baseplate_J-like"/>
</dbReference>
<dbReference type="OrthoDB" id="2554267at2"/>
<sequence length="379" mass="40152">MAEIPRYLEDQTEEQIMQRMLDRLPADLDKSEGSFLWDAEAPVAFMLSEAALWAQELLRRGFASTAASSDSNFRSEEMDLRAGEHGITRRAAVAAQGAVRFAGTPGKVIPAGTVVATLADEISGEASLEYETVSRVELGEDGLGSVGVRALIAGKESNVPAGTVTVLSTPVSGVTSVTNVEVIKGGADIEADTALLERFYAKVRNQGTSGNKSQYVQWASEVPGVGATRVIPLWQGPGTVGLYLLDTDKRAAGSDLVAAVQKYVDPTQDGQGEGVAPAGPVVNVMPAEEVPMNIQVKLTLASDATLADVRALIERGVTAYLKQLAFADPLVRYTRIAAILLDIPPIIDYSELTVNGVSDQNIEMKASQVAVLGTVDVHE</sequence>
<evidence type="ECO:0000313" key="5">
    <source>
        <dbReference type="EMBL" id="KOY13736.1"/>
    </source>
</evidence>
<dbReference type="PANTHER" id="PTHR37829">
    <property type="entry name" value="PHAGE-LIKE ELEMENT PBSX PROTEIN XKDT"/>
    <property type="match status" value="1"/>
</dbReference>
<dbReference type="InterPro" id="IPR052399">
    <property type="entry name" value="Phage_Baseplate_Assmbl_Protein"/>
</dbReference>
<feature type="domain" description="Baseplate J-like C-terminal" evidence="4">
    <location>
        <begin position="292"/>
        <end position="377"/>
    </location>
</feature>
<protein>
    <submittedName>
        <fullName evidence="5">Baseplate J family protein</fullName>
    </submittedName>
</protein>
<evidence type="ECO:0000259" key="4">
    <source>
        <dbReference type="Pfam" id="PF26079"/>
    </source>
</evidence>
<dbReference type="InterPro" id="IPR058530">
    <property type="entry name" value="Baseplate_J-like_C"/>
</dbReference>
<gene>
    <name evidence="5" type="ORF">AMS66_25335</name>
</gene>